<dbReference type="InterPro" id="IPR050566">
    <property type="entry name" value="Deoxyribonucleoside_kinase"/>
</dbReference>
<dbReference type="CDD" id="cd01673">
    <property type="entry name" value="dNK"/>
    <property type="match status" value="1"/>
</dbReference>
<evidence type="ECO:0000256" key="1">
    <source>
        <dbReference type="ARBA" id="ARBA00007420"/>
    </source>
</evidence>
<feature type="active site" description="Proton acceptor" evidence="6">
    <location>
        <position position="96"/>
    </location>
</feature>
<name>A0A1M5F7Q1_9BACT</name>
<dbReference type="STRING" id="1194090.SAMN05443144_11489"/>
<feature type="binding site" evidence="7">
    <location>
        <position position="61"/>
    </location>
    <ligand>
        <name>substrate</name>
    </ligand>
</feature>
<dbReference type="PIRSF" id="PIRSF000705">
    <property type="entry name" value="DNK"/>
    <property type="match status" value="1"/>
</dbReference>
<dbReference type="FunFam" id="3.40.50.300:FF:000659">
    <property type="entry name" value="Deoxyguanosine kinase"/>
    <property type="match status" value="1"/>
</dbReference>
<feature type="binding site" evidence="7">
    <location>
        <position position="72"/>
    </location>
    <ligand>
        <name>substrate</name>
    </ligand>
</feature>
<evidence type="ECO:0000256" key="5">
    <source>
        <dbReference type="ARBA" id="ARBA00022840"/>
    </source>
</evidence>
<evidence type="ECO:0000259" key="9">
    <source>
        <dbReference type="Pfam" id="PF01712"/>
    </source>
</evidence>
<keyword evidence="11" id="KW-1185">Reference proteome</keyword>
<keyword evidence="2" id="KW-0808">Transferase</keyword>
<dbReference type="GO" id="GO:0005737">
    <property type="term" value="C:cytoplasm"/>
    <property type="evidence" value="ECO:0007669"/>
    <property type="project" value="TreeGrafter"/>
</dbReference>
<dbReference type="PANTHER" id="PTHR10513:SF35">
    <property type="entry name" value="DEOXYADENOSINE KINASE"/>
    <property type="match status" value="1"/>
</dbReference>
<sequence length="222" mass="26314">MSKDNNDILAGKSASDDLKFISIAGNIGAGKSSLTGLLAKHLGWEPVYESVDNNPYLADFYEDMRRWSFNLQIYFLSSRFRHQKKMLEKEGRVVQDRTIYEDVEIFAKNLYEMGLMSDRDFSNYHALFEEMTNYLRAPNLLIYIRAQVPTLVEQIQQRGRDYENTIRIEYLERLNRLYEDWIERYPHEKLIINSDDLDFVNNDEDLGRIIELVEQRLFGLFN</sequence>
<evidence type="ECO:0000256" key="2">
    <source>
        <dbReference type="ARBA" id="ARBA00022679"/>
    </source>
</evidence>
<dbReference type="GO" id="GO:0019136">
    <property type="term" value="F:deoxynucleoside kinase activity"/>
    <property type="evidence" value="ECO:0007669"/>
    <property type="project" value="InterPro"/>
</dbReference>
<feature type="binding site" evidence="7">
    <location>
        <position position="49"/>
    </location>
    <ligand>
        <name>substrate</name>
    </ligand>
</feature>
<protein>
    <submittedName>
        <fullName evidence="10">Deoxyadenosine/deoxycytidine kinase</fullName>
    </submittedName>
</protein>
<evidence type="ECO:0000313" key="11">
    <source>
        <dbReference type="Proteomes" id="UP000184041"/>
    </source>
</evidence>
<feature type="binding site" evidence="8">
    <location>
        <begin position="197"/>
        <end position="199"/>
    </location>
    <ligand>
        <name>ATP</name>
        <dbReference type="ChEBI" id="CHEBI:30616"/>
    </ligand>
</feature>
<dbReference type="OrthoDB" id="9776634at2"/>
<evidence type="ECO:0000313" key="10">
    <source>
        <dbReference type="EMBL" id="SHF87554.1"/>
    </source>
</evidence>
<evidence type="ECO:0000256" key="3">
    <source>
        <dbReference type="ARBA" id="ARBA00022741"/>
    </source>
</evidence>
<dbReference type="InterPro" id="IPR002624">
    <property type="entry name" value="DCK/DGK"/>
</dbReference>
<dbReference type="RefSeq" id="WP_073065339.1">
    <property type="nucleotide sequence ID" value="NZ_FQUS01000014.1"/>
</dbReference>
<comment type="similarity">
    <text evidence="1">Belongs to the DCK/DGK family.</text>
</comment>
<keyword evidence="5 8" id="KW-0067">ATP-binding</keyword>
<keyword evidence="4 10" id="KW-0418">Kinase</keyword>
<dbReference type="EMBL" id="FQUS01000014">
    <property type="protein sequence ID" value="SHF87554.1"/>
    <property type="molecule type" value="Genomic_DNA"/>
</dbReference>
<evidence type="ECO:0000256" key="7">
    <source>
        <dbReference type="PIRSR" id="PIRSR000705-2"/>
    </source>
</evidence>
<organism evidence="10 11">
    <name type="scientific">Fodinibius roseus</name>
    <dbReference type="NCBI Taxonomy" id="1194090"/>
    <lineage>
        <taxon>Bacteria</taxon>
        <taxon>Pseudomonadati</taxon>
        <taxon>Balneolota</taxon>
        <taxon>Balneolia</taxon>
        <taxon>Balneolales</taxon>
        <taxon>Balneolaceae</taxon>
        <taxon>Fodinibius</taxon>
    </lineage>
</organism>
<evidence type="ECO:0000256" key="6">
    <source>
        <dbReference type="PIRSR" id="PIRSR000705-1"/>
    </source>
</evidence>
<proteinExistence type="inferred from homology"/>
<feature type="binding site" evidence="7">
    <location>
        <position position="102"/>
    </location>
    <ligand>
        <name>substrate</name>
    </ligand>
</feature>
<dbReference type="PANTHER" id="PTHR10513">
    <property type="entry name" value="DEOXYNUCLEOSIDE KINASE"/>
    <property type="match status" value="1"/>
</dbReference>
<gene>
    <name evidence="10" type="ORF">SAMN05443144_11489</name>
</gene>
<dbReference type="Pfam" id="PF01712">
    <property type="entry name" value="dNK"/>
    <property type="match status" value="1"/>
</dbReference>
<feature type="binding site" evidence="8">
    <location>
        <begin position="25"/>
        <end position="33"/>
    </location>
    <ligand>
        <name>ATP</name>
        <dbReference type="ChEBI" id="CHEBI:30616"/>
    </ligand>
</feature>
<feature type="binding site" evidence="7">
    <location>
        <position position="97"/>
    </location>
    <ligand>
        <name>substrate</name>
    </ligand>
</feature>
<evidence type="ECO:0000256" key="8">
    <source>
        <dbReference type="PIRSR" id="PIRSR000705-3"/>
    </source>
</evidence>
<feature type="binding site" evidence="7">
    <location>
        <position position="163"/>
    </location>
    <ligand>
        <name>substrate</name>
    </ligand>
</feature>
<accession>A0A1M5F7Q1</accession>
<dbReference type="GO" id="GO:0005524">
    <property type="term" value="F:ATP binding"/>
    <property type="evidence" value="ECO:0007669"/>
    <property type="project" value="UniProtKB-KW"/>
</dbReference>
<dbReference type="Proteomes" id="UP000184041">
    <property type="component" value="Unassembled WGS sequence"/>
</dbReference>
<evidence type="ECO:0000256" key="4">
    <source>
        <dbReference type="ARBA" id="ARBA00022777"/>
    </source>
</evidence>
<dbReference type="InterPro" id="IPR031314">
    <property type="entry name" value="DNK_dom"/>
</dbReference>
<keyword evidence="3 8" id="KW-0547">Nucleotide-binding</keyword>
<dbReference type="Gene3D" id="3.40.50.300">
    <property type="entry name" value="P-loop containing nucleotide triphosphate hydrolases"/>
    <property type="match status" value="1"/>
</dbReference>
<dbReference type="InterPro" id="IPR027417">
    <property type="entry name" value="P-loop_NTPase"/>
</dbReference>
<feature type="domain" description="Deoxynucleoside kinase" evidence="9">
    <location>
        <begin position="21"/>
        <end position="215"/>
    </location>
</feature>
<dbReference type="SUPFAM" id="SSF52540">
    <property type="entry name" value="P-loop containing nucleoside triphosphate hydrolases"/>
    <property type="match status" value="1"/>
</dbReference>
<reference evidence="10 11" key="1">
    <citation type="submission" date="2016-11" db="EMBL/GenBank/DDBJ databases">
        <authorList>
            <person name="Jaros S."/>
            <person name="Januszkiewicz K."/>
            <person name="Wedrychowicz H."/>
        </authorList>
    </citation>
    <scope>NUCLEOTIDE SEQUENCE [LARGE SCALE GENOMIC DNA]</scope>
    <source>
        <strain evidence="10 11">DSM 21986</strain>
    </source>
</reference>
<dbReference type="AlphaFoldDB" id="A0A1M5F7Q1"/>